<dbReference type="GO" id="GO:0051301">
    <property type="term" value="P:cell division"/>
    <property type="evidence" value="ECO:0007669"/>
    <property type="project" value="UniProtKB-KW"/>
</dbReference>
<organism evidence="4 5">
    <name type="scientific">Albidovulum aquaemixtae</name>
    <dbReference type="NCBI Taxonomy" id="1542388"/>
    <lineage>
        <taxon>Bacteria</taxon>
        <taxon>Pseudomonadati</taxon>
        <taxon>Pseudomonadota</taxon>
        <taxon>Alphaproteobacteria</taxon>
        <taxon>Rhodobacterales</taxon>
        <taxon>Paracoccaceae</taxon>
        <taxon>Albidovulum</taxon>
    </lineage>
</organism>
<dbReference type="InterPro" id="IPR036680">
    <property type="entry name" value="SPOR-like_sf"/>
</dbReference>
<dbReference type="GO" id="GO:0042834">
    <property type="term" value="F:peptidoglycan binding"/>
    <property type="evidence" value="ECO:0007669"/>
    <property type="project" value="InterPro"/>
</dbReference>
<accession>A0A2R8BKR3</accession>
<feature type="region of interest" description="Disordered" evidence="1">
    <location>
        <begin position="145"/>
        <end position="194"/>
    </location>
</feature>
<evidence type="ECO:0000256" key="1">
    <source>
        <dbReference type="SAM" id="MobiDB-lite"/>
    </source>
</evidence>
<dbReference type="InterPro" id="IPR007730">
    <property type="entry name" value="SPOR-like_dom"/>
</dbReference>
<dbReference type="PROSITE" id="PS51257">
    <property type="entry name" value="PROKAR_LIPOPROTEIN"/>
    <property type="match status" value="1"/>
</dbReference>
<keyword evidence="4" id="KW-0131">Cell cycle</keyword>
<dbReference type="Gene3D" id="3.30.70.1070">
    <property type="entry name" value="Sporulation related repeat"/>
    <property type="match status" value="1"/>
</dbReference>
<evidence type="ECO:0000313" key="4">
    <source>
        <dbReference type="EMBL" id="SPH24017.1"/>
    </source>
</evidence>
<dbReference type="PROSITE" id="PS51724">
    <property type="entry name" value="SPOR"/>
    <property type="match status" value="1"/>
</dbReference>
<dbReference type="SUPFAM" id="SSF110997">
    <property type="entry name" value="Sporulation related repeat"/>
    <property type="match status" value="1"/>
</dbReference>
<evidence type="ECO:0000313" key="5">
    <source>
        <dbReference type="Proteomes" id="UP000244924"/>
    </source>
</evidence>
<proteinExistence type="predicted"/>
<dbReference type="RefSeq" id="WP_146188881.1">
    <property type="nucleotide sequence ID" value="NZ_OMOQ01000003.1"/>
</dbReference>
<protein>
    <submittedName>
        <fullName evidence="4">Cell division protein FtsN</fullName>
    </submittedName>
</protein>
<evidence type="ECO:0000259" key="3">
    <source>
        <dbReference type="PROSITE" id="PS51724"/>
    </source>
</evidence>
<reference evidence="4 5" key="1">
    <citation type="submission" date="2018-03" db="EMBL/GenBank/DDBJ databases">
        <authorList>
            <person name="Keele B.F."/>
        </authorList>
    </citation>
    <scope>NUCLEOTIDE SEQUENCE [LARGE SCALE GENOMIC DNA]</scope>
    <source>
        <strain evidence="4 5">CECT 8626</strain>
    </source>
</reference>
<dbReference type="Proteomes" id="UP000244924">
    <property type="component" value="Unassembled WGS sequence"/>
</dbReference>
<name>A0A2R8BKR3_9RHOB</name>
<feature type="chain" id="PRO_5015361506" evidence="2">
    <location>
        <begin position="21"/>
        <end position="344"/>
    </location>
</feature>
<feature type="compositionally biased region" description="Low complexity" evidence="1">
    <location>
        <begin position="155"/>
        <end position="194"/>
    </location>
</feature>
<sequence length="344" mass="34654">MTGRGMVRASLAAAVILAVAGCEGGPSPFGAANSSSDNIVPPEMSRASAGADVEAPDVFQLSGEGLWDGRPSLGGVWVAHSSVIDPERVMIRNPTNGKSVVGALFRRERDTPGPSLQVSSDAAEALGMLAGQPADLNVVALRREEPQAPAPAAPEPATEVAEDAAPTDAATPDPESAVAASATDAAALPAPAAAAPKPAKRGLFGLFRKKPKQEPVTDEPVAAGVASGSIEQAPLEDVTATASAAIDRAEDVDTAVAAAPAAPAPSSLQRAYVQIGIFSTEANANRAGGQMKAAGMTATIIPDESQGKTYWRVIVGPAASGAERDALAARVKGIGYPDAYPVTN</sequence>
<evidence type="ECO:0000256" key="2">
    <source>
        <dbReference type="SAM" id="SignalP"/>
    </source>
</evidence>
<keyword evidence="5" id="KW-1185">Reference proteome</keyword>
<feature type="domain" description="SPOR" evidence="3">
    <location>
        <begin position="265"/>
        <end position="344"/>
    </location>
</feature>
<dbReference type="AlphaFoldDB" id="A0A2R8BKR3"/>
<keyword evidence="2" id="KW-0732">Signal</keyword>
<keyword evidence="4" id="KW-0132">Cell division</keyword>
<dbReference type="EMBL" id="OMOQ01000003">
    <property type="protein sequence ID" value="SPH24017.1"/>
    <property type="molecule type" value="Genomic_DNA"/>
</dbReference>
<dbReference type="Pfam" id="PF05036">
    <property type="entry name" value="SPOR"/>
    <property type="match status" value="1"/>
</dbReference>
<dbReference type="OrthoDB" id="9766672at2"/>
<feature type="signal peptide" evidence="2">
    <location>
        <begin position="1"/>
        <end position="20"/>
    </location>
</feature>
<gene>
    <name evidence="4" type="primary">ftsN_2</name>
    <name evidence="4" type="ORF">DEA8626_03064</name>
</gene>